<dbReference type="AlphaFoldDB" id="A0A7C9AF86"/>
<reference evidence="1" key="2">
    <citation type="submission" date="2020-07" db="EMBL/GenBank/DDBJ databases">
        <authorList>
            <person name="Vera ALvarez R."/>
            <person name="Arias-Moreno D.M."/>
            <person name="Jimenez-Jacinto V."/>
            <person name="Jimenez-Bremont J.F."/>
            <person name="Swaminathan K."/>
            <person name="Moose S.P."/>
            <person name="Guerrero-Gonzalez M.L."/>
            <person name="Marino-Ramirez L."/>
            <person name="Landsman D."/>
            <person name="Rodriguez-Kessler M."/>
            <person name="Delgado-Sanchez P."/>
        </authorList>
    </citation>
    <scope>NUCLEOTIDE SEQUENCE</scope>
    <source>
        <tissue evidence="1">Cladode</tissue>
    </source>
</reference>
<accession>A0A7C9AF86</accession>
<protein>
    <submittedName>
        <fullName evidence="1">Uncharacterized protein</fullName>
    </submittedName>
</protein>
<name>A0A7C9AF86_OPUST</name>
<proteinExistence type="predicted"/>
<dbReference type="EMBL" id="GISG01231610">
    <property type="protein sequence ID" value="MBA4666414.1"/>
    <property type="molecule type" value="Transcribed_RNA"/>
</dbReference>
<reference evidence="1" key="1">
    <citation type="journal article" date="2013" name="J. Plant Res.">
        <title>Effect of fungi and light on seed germination of three Opuntia species from semiarid lands of central Mexico.</title>
        <authorList>
            <person name="Delgado-Sanchez P."/>
            <person name="Jimenez-Bremont J.F."/>
            <person name="Guerrero-Gonzalez Mde L."/>
            <person name="Flores J."/>
        </authorList>
    </citation>
    <scope>NUCLEOTIDE SEQUENCE</scope>
    <source>
        <tissue evidence="1">Cladode</tissue>
    </source>
</reference>
<sequence length="127" mass="14691">MAKLDPPEAEASSHKPQVWCLQQNGQNLQYFQEPDDFSRDQGETWHKLVIFLYKEQSAHLWTISLQASFFPSKIADFSMEVGLHIHSKMALQRTSQPFLHAYHALLYYLSDDSAISDSLLKTHLLQQ</sequence>
<evidence type="ECO:0000313" key="1">
    <source>
        <dbReference type="EMBL" id="MBA4666414.1"/>
    </source>
</evidence>
<organism evidence="1">
    <name type="scientific">Opuntia streptacantha</name>
    <name type="common">Prickly pear cactus</name>
    <name type="synonym">Opuntia cardona</name>
    <dbReference type="NCBI Taxonomy" id="393608"/>
    <lineage>
        <taxon>Eukaryota</taxon>
        <taxon>Viridiplantae</taxon>
        <taxon>Streptophyta</taxon>
        <taxon>Embryophyta</taxon>
        <taxon>Tracheophyta</taxon>
        <taxon>Spermatophyta</taxon>
        <taxon>Magnoliopsida</taxon>
        <taxon>eudicotyledons</taxon>
        <taxon>Gunneridae</taxon>
        <taxon>Pentapetalae</taxon>
        <taxon>Caryophyllales</taxon>
        <taxon>Cactineae</taxon>
        <taxon>Cactaceae</taxon>
        <taxon>Opuntioideae</taxon>
        <taxon>Opuntia</taxon>
    </lineage>
</organism>